<keyword evidence="4" id="KW-0689">Ribosomal protein</keyword>
<evidence type="ECO:0000256" key="4">
    <source>
        <dbReference type="ARBA" id="ARBA00022980"/>
    </source>
</evidence>
<accession>A0A851CR77</accession>
<evidence type="ECO:0000256" key="8">
    <source>
        <dbReference type="ARBA" id="ARBA00076963"/>
    </source>
</evidence>
<keyword evidence="3" id="KW-0809">Transit peptide</keyword>
<dbReference type="InterPro" id="IPR001684">
    <property type="entry name" value="Ribosomal_bL27"/>
</dbReference>
<evidence type="ECO:0000256" key="3">
    <source>
        <dbReference type="ARBA" id="ARBA00022946"/>
    </source>
</evidence>
<dbReference type="AlphaFoldDB" id="A0A851CR77"/>
<evidence type="ECO:0000256" key="6">
    <source>
        <dbReference type="ARBA" id="ARBA00023274"/>
    </source>
</evidence>
<dbReference type="Gene3D" id="2.40.50.100">
    <property type="match status" value="1"/>
</dbReference>
<gene>
    <name evidence="9" type="primary">Mrpl27</name>
    <name evidence="9" type="ORF">CALVIR_R00150</name>
</gene>
<feature type="non-terminal residue" evidence="9">
    <location>
        <position position="131"/>
    </location>
</feature>
<evidence type="ECO:0000256" key="5">
    <source>
        <dbReference type="ARBA" id="ARBA00023128"/>
    </source>
</evidence>
<keyword evidence="6" id="KW-0687">Ribonucleoprotein</keyword>
<dbReference type="GO" id="GO:0005762">
    <property type="term" value="C:mitochondrial large ribosomal subunit"/>
    <property type="evidence" value="ECO:0007669"/>
    <property type="project" value="TreeGrafter"/>
</dbReference>
<dbReference type="GO" id="GO:0003735">
    <property type="term" value="F:structural constituent of ribosome"/>
    <property type="evidence" value="ECO:0007669"/>
    <property type="project" value="InterPro"/>
</dbReference>
<dbReference type="Proteomes" id="UP000642973">
    <property type="component" value="Unassembled WGS sequence"/>
</dbReference>
<evidence type="ECO:0000313" key="9">
    <source>
        <dbReference type="EMBL" id="NWI58564.1"/>
    </source>
</evidence>
<proteinExistence type="inferred from homology"/>
<organism evidence="9 10">
    <name type="scientific">Calyptomena viridis</name>
    <name type="common">Lesser green broadbill</name>
    <dbReference type="NCBI Taxonomy" id="135972"/>
    <lineage>
        <taxon>Eukaryota</taxon>
        <taxon>Metazoa</taxon>
        <taxon>Chordata</taxon>
        <taxon>Craniata</taxon>
        <taxon>Vertebrata</taxon>
        <taxon>Euteleostomi</taxon>
        <taxon>Archelosauria</taxon>
        <taxon>Archosauria</taxon>
        <taxon>Dinosauria</taxon>
        <taxon>Saurischia</taxon>
        <taxon>Theropoda</taxon>
        <taxon>Coelurosauria</taxon>
        <taxon>Aves</taxon>
        <taxon>Neognathae</taxon>
        <taxon>Neoaves</taxon>
        <taxon>Telluraves</taxon>
        <taxon>Australaves</taxon>
        <taxon>Passeriformes</taxon>
        <taxon>Eurylaimidae</taxon>
        <taxon>Calyptomena</taxon>
    </lineage>
</organism>
<evidence type="ECO:0000256" key="2">
    <source>
        <dbReference type="ARBA" id="ARBA00010797"/>
    </source>
</evidence>
<dbReference type="PRINTS" id="PR00063">
    <property type="entry name" value="RIBOSOMALL27"/>
</dbReference>
<evidence type="ECO:0000256" key="7">
    <source>
        <dbReference type="ARBA" id="ARBA00035267"/>
    </source>
</evidence>
<dbReference type="FunFam" id="2.40.50.100:FF:000031">
    <property type="entry name" value="39S ribosomal protein L27, mitochondrial"/>
    <property type="match status" value="1"/>
</dbReference>
<dbReference type="PANTHER" id="PTHR15893">
    <property type="entry name" value="RIBOSOMAL PROTEIN L27"/>
    <property type="match status" value="1"/>
</dbReference>
<keyword evidence="5" id="KW-0496">Mitochondrion</keyword>
<dbReference type="SUPFAM" id="SSF110324">
    <property type="entry name" value="Ribosomal L27 protein-like"/>
    <property type="match status" value="1"/>
</dbReference>
<keyword evidence="10" id="KW-1185">Reference proteome</keyword>
<protein>
    <recommendedName>
        <fullName evidence="7">Large ribosomal subunit protein bL27m</fullName>
    </recommendedName>
    <alternativeName>
        <fullName evidence="8">39S ribosomal protein L27, mitochondrial</fullName>
    </alternativeName>
</protein>
<dbReference type="PANTHER" id="PTHR15893:SF0">
    <property type="entry name" value="LARGE RIBOSOMAL SUBUNIT PROTEIN BL27M"/>
    <property type="match status" value="1"/>
</dbReference>
<dbReference type="GO" id="GO:0006412">
    <property type="term" value="P:translation"/>
    <property type="evidence" value="ECO:0007669"/>
    <property type="project" value="InterPro"/>
</dbReference>
<feature type="non-terminal residue" evidence="9">
    <location>
        <position position="1"/>
    </location>
</feature>
<comment type="caution">
    <text evidence="9">The sequence shown here is derived from an EMBL/GenBank/DDBJ whole genome shotgun (WGS) entry which is preliminary data.</text>
</comment>
<dbReference type="Pfam" id="PF01016">
    <property type="entry name" value="Ribosomal_L27"/>
    <property type="match status" value="1"/>
</dbReference>
<comment type="subcellular location">
    <subcellularLocation>
        <location evidence="1">Mitochondrion</location>
    </subcellularLocation>
</comment>
<evidence type="ECO:0000313" key="10">
    <source>
        <dbReference type="Proteomes" id="UP000642973"/>
    </source>
</evidence>
<dbReference type="EMBL" id="WEIV01023921">
    <property type="protein sequence ID" value="NWI58564.1"/>
    <property type="molecule type" value="Genomic_DNA"/>
</dbReference>
<evidence type="ECO:0000256" key="1">
    <source>
        <dbReference type="ARBA" id="ARBA00004173"/>
    </source>
</evidence>
<name>A0A851CR77_CALVR</name>
<comment type="similarity">
    <text evidence="2">Belongs to the bacterial ribosomal protein bL27 family.</text>
</comment>
<sequence>LTTPQTSLLAVRWASKKTAGSSKNLGGRSPGKRYGVKKVEGAFVHAGNILATQRLIRWHPGAQVGMGRNNTLYALEDGIVRYTKEVYVPRPRSSESRDVICRLPKGAILYKTFINVIPNTEVGSFKLVKML</sequence>
<dbReference type="GO" id="GO:0005743">
    <property type="term" value="C:mitochondrial inner membrane"/>
    <property type="evidence" value="ECO:0007669"/>
    <property type="project" value="UniProtKB-ARBA"/>
</dbReference>
<reference evidence="9" key="1">
    <citation type="submission" date="2019-10" db="EMBL/GenBank/DDBJ databases">
        <title>Bird 10,000 Genomes (B10K) Project - Family phase.</title>
        <authorList>
            <person name="Zhang G."/>
        </authorList>
    </citation>
    <scope>NUCLEOTIDE SEQUENCE</scope>
    <source>
        <strain evidence="9">B10K-DU-002-55</strain>
        <tissue evidence="9">Muscle</tissue>
    </source>
</reference>